<feature type="compositionally biased region" description="Pro residues" evidence="1">
    <location>
        <begin position="76"/>
        <end position="89"/>
    </location>
</feature>
<feature type="domain" description="SET" evidence="2">
    <location>
        <begin position="137"/>
        <end position="277"/>
    </location>
</feature>
<keyword evidence="4" id="KW-1185">Reference proteome</keyword>
<protein>
    <recommendedName>
        <fullName evidence="2">SET domain-containing protein</fullName>
    </recommendedName>
</protein>
<dbReference type="InterPro" id="IPR046341">
    <property type="entry name" value="SET_dom_sf"/>
</dbReference>
<feature type="region of interest" description="Disordered" evidence="1">
    <location>
        <begin position="1"/>
        <end position="106"/>
    </location>
</feature>
<dbReference type="InterPro" id="IPR053185">
    <property type="entry name" value="SET_domain_protein"/>
</dbReference>
<accession>A0ABR3QF09</accession>
<proteinExistence type="predicted"/>
<dbReference type="InterPro" id="IPR001214">
    <property type="entry name" value="SET_dom"/>
</dbReference>
<dbReference type="PANTHER" id="PTHR47332">
    <property type="entry name" value="SET DOMAIN-CONTAINING PROTEIN 5"/>
    <property type="match status" value="1"/>
</dbReference>
<sequence length="438" mass="47488">MTNDALARDVKPTPAQLNQPRVPATTFKAYKTMRGKNGERGPVAPRPLPGVPPRPHSFRLHDSVKLADDSLTTKPAPRPPPRLPKPPPPKRQRVDATSDVGTPEERRVWPLTQHAIERHNAAGEDIAKAPPAPAPTPPYAIKQSATGLGMYATATLYPADIILSEVPLLTTRRGATPGDVRAQLRAAPPGNWLELLQLCVGSGDARPAIESLLDTNGIPCASEDADNPPFGIFKVASRINHSCAPNAGWYWCSVKKALLVVAYRKIKEGDEITASYLSPEVLCKPRAERRERTLVGFGFECACVACEQGGARSDEQRAIIARVLAAGRQMDHWVGAHAASIRQAKEAIEAMRAEALVPVAAELRLLQYYVHAAWREDASAEVAARKALEALAAVRGWHAAKAHFVAKFVKDVTCWRSYGVCKPAESGRAPRHSKPAPK</sequence>
<dbReference type="Gene3D" id="2.170.270.10">
    <property type="entry name" value="SET domain"/>
    <property type="match status" value="1"/>
</dbReference>
<feature type="compositionally biased region" description="Basic and acidic residues" evidence="1">
    <location>
        <begin position="59"/>
        <end position="68"/>
    </location>
</feature>
<dbReference type="PANTHER" id="PTHR47332:SF4">
    <property type="entry name" value="SET DOMAIN-CONTAINING PROTEIN 5"/>
    <property type="match status" value="1"/>
</dbReference>
<organism evidence="3 4">
    <name type="scientific">Vanrija albida</name>
    <dbReference type="NCBI Taxonomy" id="181172"/>
    <lineage>
        <taxon>Eukaryota</taxon>
        <taxon>Fungi</taxon>
        <taxon>Dikarya</taxon>
        <taxon>Basidiomycota</taxon>
        <taxon>Agaricomycotina</taxon>
        <taxon>Tremellomycetes</taxon>
        <taxon>Trichosporonales</taxon>
        <taxon>Trichosporonaceae</taxon>
        <taxon>Vanrija</taxon>
    </lineage>
</organism>
<reference evidence="3 4" key="1">
    <citation type="submission" date="2023-08" db="EMBL/GenBank/DDBJ databases">
        <title>Annotated Genome Sequence of Vanrija albida AlHP1.</title>
        <authorList>
            <person name="Herzog R."/>
        </authorList>
    </citation>
    <scope>NUCLEOTIDE SEQUENCE [LARGE SCALE GENOMIC DNA]</scope>
    <source>
        <strain evidence="3 4">AlHP1</strain>
    </source>
</reference>
<evidence type="ECO:0000313" key="3">
    <source>
        <dbReference type="EMBL" id="KAL1412983.1"/>
    </source>
</evidence>
<dbReference type="CDD" id="cd20071">
    <property type="entry name" value="SET_SMYD"/>
    <property type="match status" value="1"/>
</dbReference>
<feature type="compositionally biased region" description="Pro residues" evidence="1">
    <location>
        <begin position="44"/>
        <end position="55"/>
    </location>
</feature>
<evidence type="ECO:0000256" key="1">
    <source>
        <dbReference type="SAM" id="MobiDB-lite"/>
    </source>
</evidence>
<dbReference type="RefSeq" id="XP_069212927.1">
    <property type="nucleotide sequence ID" value="XM_069349383.1"/>
</dbReference>
<name>A0ABR3QF09_9TREE</name>
<dbReference type="SMART" id="SM00317">
    <property type="entry name" value="SET"/>
    <property type="match status" value="1"/>
</dbReference>
<dbReference type="PROSITE" id="PS50280">
    <property type="entry name" value="SET"/>
    <property type="match status" value="1"/>
</dbReference>
<feature type="compositionally biased region" description="Basic and acidic residues" evidence="1">
    <location>
        <begin position="1"/>
        <end position="11"/>
    </location>
</feature>
<dbReference type="EMBL" id="JBBXJM010000001">
    <property type="protein sequence ID" value="KAL1412983.1"/>
    <property type="molecule type" value="Genomic_DNA"/>
</dbReference>
<gene>
    <name evidence="3" type="ORF">Q8F55_000732</name>
</gene>
<evidence type="ECO:0000313" key="4">
    <source>
        <dbReference type="Proteomes" id="UP001565368"/>
    </source>
</evidence>
<dbReference type="GeneID" id="95981775"/>
<evidence type="ECO:0000259" key="2">
    <source>
        <dbReference type="PROSITE" id="PS50280"/>
    </source>
</evidence>
<dbReference type="SUPFAM" id="SSF82199">
    <property type="entry name" value="SET domain"/>
    <property type="match status" value="1"/>
</dbReference>
<dbReference type="Pfam" id="PF00856">
    <property type="entry name" value="SET"/>
    <property type="match status" value="1"/>
</dbReference>
<dbReference type="Proteomes" id="UP001565368">
    <property type="component" value="Unassembled WGS sequence"/>
</dbReference>
<comment type="caution">
    <text evidence="3">The sequence shown here is derived from an EMBL/GenBank/DDBJ whole genome shotgun (WGS) entry which is preliminary data.</text>
</comment>